<feature type="region of interest" description="Disordered" evidence="1">
    <location>
        <begin position="1"/>
        <end position="55"/>
    </location>
</feature>
<name>A0A448WQI6_9PLAT</name>
<dbReference type="Proteomes" id="UP000784294">
    <property type="component" value="Unassembled WGS sequence"/>
</dbReference>
<proteinExistence type="predicted"/>
<comment type="caution">
    <text evidence="2">The sequence shown here is derived from an EMBL/GenBank/DDBJ whole genome shotgun (WGS) entry which is preliminary data.</text>
</comment>
<protein>
    <submittedName>
        <fullName evidence="2">Uncharacterized protein</fullName>
    </submittedName>
</protein>
<reference evidence="2" key="1">
    <citation type="submission" date="2018-11" db="EMBL/GenBank/DDBJ databases">
        <authorList>
            <consortium name="Pathogen Informatics"/>
        </authorList>
    </citation>
    <scope>NUCLEOTIDE SEQUENCE</scope>
</reference>
<evidence type="ECO:0000313" key="3">
    <source>
        <dbReference type="Proteomes" id="UP000784294"/>
    </source>
</evidence>
<evidence type="ECO:0000256" key="1">
    <source>
        <dbReference type="SAM" id="MobiDB-lite"/>
    </source>
</evidence>
<dbReference type="AlphaFoldDB" id="A0A448WQI6"/>
<evidence type="ECO:0000313" key="2">
    <source>
        <dbReference type="EMBL" id="VEL17661.1"/>
    </source>
</evidence>
<keyword evidence="3" id="KW-1185">Reference proteome</keyword>
<gene>
    <name evidence="2" type="ORF">PXEA_LOCUS11101</name>
</gene>
<feature type="compositionally biased region" description="Low complexity" evidence="1">
    <location>
        <begin position="27"/>
        <end position="55"/>
    </location>
</feature>
<accession>A0A448WQI6</accession>
<dbReference type="EMBL" id="CAAALY010033659">
    <property type="protein sequence ID" value="VEL17661.1"/>
    <property type="molecule type" value="Genomic_DNA"/>
</dbReference>
<sequence length="144" mass="14111">MNVMMQQHPGGATRPVGGPARPTGILLTSQSGGPLGPSGQQQQPQQQAGAQTLGQMSGMMTRPRLTALTSNATTVSLTPPGVTMATGPNVAMAPTSLNLGGGPNGGSGHAMSLVGLTGSSSQAQGIPVTLSSQSIGHGRVSTGT</sequence>
<organism evidence="2 3">
    <name type="scientific">Protopolystoma xenopodis</name>
    <dbReference type="NCBI Taxonomy" id="117903"/>
    <lineage>
        <taxon>Eukaryota</taxon>
        <taxon>Metazoa</taxon>
        <taxon>Spiralia</taxon>
        <taxon>Lophotrochozoa</taxon>
        <taxon>Platyhelminthes</taxon>
        <taxon>Monogenea</taxon>
        <taxon>Polyopisthocotylea</taxon>
        <taxon>Polystomatidea</taxon>
        <taxon>Polystomatidae</taxon>
        <taxon>Protopolystoma</taxon>
    </lineage>
</organism>